<accession>A0A518IY71</accession>
<proteinExistence type="predicted"/>
<dbReference type="Proteomes" id="UP000316770">
    <property type="component" value="Chromosome"/>
</dbReference>
<name>A0A518IY71_9BACT</name>
<keyword evidence="1" id="KW-0175">Coiled coil</keyword>
<dbReference type="EMBL" id="CP036318">
    <property type="protein sequence ID" value="QDV58037.1"/>
    <property type="molecule type" value="Genomic_DNA"/>
</dbReference>
<feature type="domain" description="Protein CR006 P-loop" evidence="2">
    <location>
        <begin position="11"/>
        <end position="720"/>
    </location>
</feature>
<evidence type="ECO:0000313" key="3">
    <source>
        <dbReference type="EMBL" id="QDV58037.1"/>
    </source>
</evidence>
<protein>
    <recommendedName>
        <fullName evidence="2">Protein CR006 P-loop domain-containing protein</fullName>
    </recommendedName>
</protein>
<keyword evidence="4" id="KW-1185">Reference proteome</keyword>
<evidence type="ECO:0000259" key="2">
    <source>
        <dbReference type="Pfam" id="PF13166"/>
    </source>
</evidence>
<reference evidence="3 4" key="1">
    <citation type="submission" date="2019-02" db="EMBL/GenBank/DDBJ databases">
        <title>Deep-cultivation of Planctomycetes and their phenomic and genomic characterization uncovers novel biology.</title>
        <authorList>
            <person name="Wiegand S."/>
            <person name="Jogler M."/>
            <person name="Boedeker C."/>
            <person name="Pinto D."/>
            <person name="Vollmers J."/>
            <person name="Rivas-Marin E."/>
            <person name="Kohn T."/>
            <person name="Peeters S.H."/>
            <person name="Heuer A."/>
            <person name="Rast P."/>
            <person name="Oberbeckmann S."/>
            <person name="Bunk B."/>
            <person name="Jeske O."/>
            <person name="Meyerdierks A."/>
            <person name="Storesund J.E."/>
            <person name="Kallscheuer N."/>
            <person name="Luecker S."/>
            <person name="Lage O.M."/>
            <person name="Pohl T."/>
            <person name="Merkel B.J."/>
            <person name="Hornburger P."/>
            <person name="Mueller R.-W."/>
            <person name="Bruemmer F."/>
            <person name="Labrenz M."/>
            <person name="Spormann A.M."/>
            <person name="Op den Camp H."/>
            <person name="Overmann J."/>
            <person name="Amann R."/>
            <person name="Jetten M.S.M."/>
            <person name="Mascher T."/>
            <person name="Medema M.H."/>
            <person name="Devos D.P."/>
            <person name="Kaster A.-K."/>
            <person name="Ovreas L."/>
            <person name="Rohde M."/>
            <person name="Galperin M.Y."/>
            <person name="Jogler C."/>
        </authorList>
    </citation>
    <scope>NUCLEOTIDE SEQUENCE [LARGE SCALE GENOMIC DNA]</scope>
    <source>
        <strain evidence="3 4">Mal33</strain>
    </source>
</reference>
<dbReference type="RefSeq" id="WP_145287995.1">
    <property type="nucleotide sequence ID" value="NZ_CP036318.1"/>
</dbReference>
<dbReference type="AlphaFoldDB" id="A0A518IY71"/>
<feature type="coiled-coil region" evidence="1">
    <location>
        <begin position="294"/>
        <end position="324"/>
    </location>
</feature>
<dbReference type="SUPFAM" id="SSF52540">
    <property type="entry name" value="P-loop containing nucleoside triphosphate hydrolases"/>
    <property type="match status" value="1"/>
</dbReference>
<evidence type="ECO:0000256" key="1">
    <source>
        <dbReference type="SAM" id="Coils"/>
    </source>
</evidence>
<dbReference type="Gene3D" id="3.40.50.300">
    <property type="entry name" value="P-loop containing nucleotide triphosphate hydrolases"/>
    <property type="match status" value="1"/>
</dbReference>
<dbReference type="Pfam" id="PF13166">
    <property type="entry name" value="AAA_13"/>
    <property type="match status" value="1"/>
</dbReference>
<organism evidence="3 4">
    <name type="scientific">Rosistilla oblonga</name>
    <dbReference type="NCBI Taxonomy" id="2527990"/>
    <lineage>
        <taxon>Bacteria</taxon>
        <taxon>Pseudomonadati</taxon>
        <taxon>Planctomycetota</taxon>
        <taxon>Planctomycetia</taxon>
        <taxon>Pirellulales</taxon>
        <taxon>Pirellulaceae</taxon>
        <taxon>Rosistilla</taxon>
    </lineage>
</organism>
<sequence length="738" mass="83207">MIEKIEIAGIATYCGTPGLLEKLSLFNYCYGANGCGKTTISRVIADPDHEDHHGCNLTWKSGTPLETLVYNSDFVEKHFRAADQFPGIFTLGEQDATVLDQIKEAKKQREKLIDEVATLKKSLTGEDGTGGKKAELSVLNDTFIDACWKAKSTLGETLQKAFEGTRNSKDKFRTKVLEEHSTNSAVTVPLDELTERASTVFDDNAASLENLAKLEWTDLTSIETHEIWAKRIVGKGDVDIAALIQRIGNSDWVKSGQEFLTESKPKCPFCQQDMPASLEDDLVSYFDETFTNHSDEIESAASQYESNSESLKQQLEQIQSAESQFIDKTLLTAKIKHFNSLVESNKLLIERKRKELSKRITINPCGTVLSEISLLVERANLKIAEHNTAVQDQANQKVVLRSQVWRHLLDVSLAADIECYVKKSEGIKKAIESLSKQINDRDANIRKIDSKIRELEKSTTSIQPTIDAINVLLRSFGFHGFSLASAEKSRCYKLVREDGTDAQRTLSEGEKTFVTFLYFYHLLRGSSSESGTTQNRIVVFDDPVSSLDGDVLFIVSTLIRELCDDVRESRGSIKQIFVLTHNVYFHKEVTFNSKRGPDALNEESFWTVRKRKGESEVVRHDYNPIKSSYELLWQDVRERGVGNLTIQNSMRRILESYFKILGGINLDKLQDSFEGHEKLACRSLSSWINDGSHSAHDDLYVAVEDSTADLYFDVFRRIFDNLGHVEHYNMMMGAGSSK</sequence>
<dbReference type="InterPro" id="IPR027417">
    <property type="entry name" value="P-loop_NTPase"/>
</dbReference>
<gene>
    <name evidence="3" type="ORF">Mal33_40530</name>
</gene>
<evidence type="ECO:0000313" key="4">
    <source>
        <dbReference type="Proteomes" id="UP000316770"/>
    </source>
</evidence>
<dbReference type="InterPro" id="IPR026866">
    <property type="entry name" value="CR006_AAA"/>
</dbReference>